<dbReference type="Pfam" id="PF03948">
    <property type="entry name" value="Ribosomal_L9_C"/>
    <property type="match status" value="1"/>
</dbReference>
<dbReference type="InterPro" id="IPR036935">
    <property type="entry name" value="Ribosomal_bL9_N_sf"/>
</dbReference>
<keyword evidence="8" id="KW-0175">Coiled coil</keyword>
<evidence type="ECO:0000256" key="7">
    <source>
        <dbReference type="HAMAP-Rule" id="MF_00503"/>
    </source>
</evidence>
<comment type="function">
    <text evidence="7">Binds to the 23S rRNA.</text>
</comment>
<dbReference type="STRING" id="1121391.SAMN02745206_01578"/>
<dbReference type="GO" id="GO:0019843">
    <property type="term" value="F:rRNA binding"/>
    <property type="evidence" value="ECO:0007669"/>
    <property type="project" value="UniProtKB-UniRule"/>
</dbReference>
<keyword evidence="5 7" id="KW-0687">Ribonucleoprotein</keyword>
<dbReference type="AlphaFoldDB" id="A0A1M4ZYR1"/>
<dbReference type="InterPro" id="IPR036791">
    <property type="entry name" value="Ribosomal_bL9_C_sf"/>
</dbReference>
<dbReference type="EMBL" id="FQVB01000013">
    <property type="protein sequence ID" value="SHF23179.1"/>
    <property type="molecule type" value="Genomic_DNA"/>
</dbReference>
<evidence type="ECO:0000256" key="4">
    <source>
        <dbReference type="ARBA" id="ARBA00022980"/>
    </source>
</evidence>
<feature type="domain" description="Ribosomal protein L9" evidence="9">
    <location>
        <begin position="13"/>
        <end position="40"/>
    </location>
</feature>
<dbReference type="SUPFAM" id="SSF55658">
    <property type="entry name" value="L9 N-domain-like"/>
    <property type="match status" value="1"/>
</dbReference>
<organism evidence="10 11">
    <name type="scientific">Desulfacinum infernum DSM 9756</name>
    <dbReference type="NCBI Taxonomy" id="1121391"/>
    <lineage>
        <taxon>Bacteria</taxon>
        <taxon>Pseudomonadati</taxon>
        <taxon>Thermodesulfobacteriota</taxon>
        <taxon>Syntrophobacteria</taxon>
        <taxon>Syntrophobacterales</taxon>
        <taxon>Syntrophobacteraceae</taxon>
        <taxon>Desulfacinum</taxon>
    </lineage>
</organism>
<keyword evidence="4 7" id="KW-0689">Ribosomal protein</keyword>
<dbReference type="InterPro" id="IPR020069">
    <property type="entry name" value="Ribosomal_bL9_C"/>
</dbReference>
<dbReference type="FunFam" id="3.40.5.10:FF:000003">
    <property type="entry name" value="50S ribosomal protein L9"/>
    <property type="match status" value="1"/>
</dbReference>
<dbReference type="Gene3D" id="3.10.430.100">
    <property type="entry name" value="Ribosomal protein L9, C-terminal domain"/>
    <property type="match status" value="1"/>
</dbReference>
<evidence type="ECO:0000256" key="3">
    <source>
        <dbReference type="ARBA" id="ARBA00022884"/>
    </source>
</evidence>
<dbReference type="NCBIfam" id="TIGR00158">
    <property type="entry name" value="L9"/>
    <property type="match status" value="1"/>
</dbReference>
<comment type="similarity">
    <text evidence="1 7">Belongs to the bacterial ribosomal protein bL9 family.</text>
</comment>
<evidence type="ECO:0000256" key="2">
    <source>
        <dbReference type="ARBA" id="ARBA00022730"/>
    </source>
</evidence>
<sequence length="148" mass="16600">MKVILTENVPNLGRIGDIVKVAPGYARNYLMPKGLALEASSSKLKELEHHKRMLAQKREKVRREMQSTAEKLNQVTLTFSRKVVEEDKLYGSVNVADIQKALADQGFAVDKRVILLDQPIKQLGEFTVPVKMDADITAEIKVVVAKEE</sequence>
<keyword evidence="11" id="KW-1185">Reference proteome</keyword>
<dbReference type="Gene3D" id="3.40.5.10">
    <property type="entry name" value="Ribosomal protein L9, N-terminal domain"/>
    <property type="match status" value="1"/>
</dbReference>
<dbReference type="InterPro" id="IPR009027">
    <property type="entry name" value="Ribosomal_bL9/RNase_H1_N"/>
</dbReference>
<feature type="coiled-coil region" evidence="8">
    <location>
        <begin position="37"/>
        <end position="71"/>
    </location>
</feature>
<dbReference type="SUPFAM" id="SSF55653">
    <property type="entry name" value="Ribosomal protein L9 C-domain"/>
    <property type="match status" value="1"/>
</dbReference>
<dbReference type="GO" id="GO:0006412">
    <property type="term" value="P:translation"/>
    <property type="evidence" value="ECO:0007669"/>
    <property type="project" value="UniProtKB-UniRule"/>
</dbReference>
<keyword evidence="2 7" id="KW-0699">rRNA-binding</keyword>
<dbReference type="OrthoDB" id="9788336at2"/>
<evidence type="ECO:0000313" key="11">
    <source>
        <dbReference type="Proteomes" id="UP000184076"/>
    </source>
</evidence>
<dbReference type="InterPro" id="IPR000244">
    <property type="entry name" value="Ribosomal_bL9"/>
</dbReference>
<name>A0A1M4ZYR1_9BACT</name>
<evidence type="ECO:0000256" key="8">
    <source>
        <dbReference type="SAM" id="Coils"/>
    </source>
</evidence>
<gene>
    <name evidence="7" type="primary">rplI</name>
    <name evidence="10" type="ORF">SAMN02745206_01578</name>
</gene>
<dbReference type="PROSITE" id="PS00651">
    <property type="entry name" value="RIBOSOMAL_L9"/>
    <property type="match status" value="1"/>
</dbReference>
<dbReference type="HAMAP" id="MF_00503">
    <property type="entry name" value="Ribosomal_bL9"/>
    <property type="match status" value="1"/>
</dbReference>
<evidence type="ECO:0000256" key="1">
    <source>
        <dbReference type="ARBA" id="ARBA00010605"/>
    </source>
</evidence>
<evidence type="ECO:0000256" key="5">
    <source>
        <dbReference type="ARBA" id="ARBA00023274"/>
    </source>
</evidence>
<dbReference type="PANTHER" id="PTHR21368">
    <property type="entry name" value="50S RIBOSOMAL PROTEIN L9"/>
    <property type="match status" value="1"/>
</dbReference>
<accession>A0A1M4ZYR1</accession>
<dbReference type="InterPro" id="IPR020594">
    <property type="entry name" value="Ribosomal_bL9_bac/chp"/>
</dbReference>
<keyword evidence="3 7" id="KW-0694">RNA-binding</keyword>
<evidence type="ECO:0000313" key="10">
    <source>
        <dbReference type="EMBL" id="SHF23179.1"/>
    </source>
</evidence>
<dbReference type="Proteomes" id="UP000184076">
    <property type="component" value="Unassembled WGS sequence"/>
</dbReference>
<reference evidence="11" key="1">
    <citation type="submission" date="2016-11" db="EMBL/GenBank/DDBJ databases">
        <authorList>
            <person name="Varghese N."/>
            <person name="Submissions S."/>
        </authorList>
    </citation>
    <scope>NUCLEOTIDE SEQUENCE [LARGE SCALE GENOMIC DNA]</scope>
    <source>
        <strain evidence="11">DSM 9756</strain>
    </source>
</reference>
<dbReference type="GO" id="GO:0005840">
    <property type="term" value="C:ribosome"/>
    <property type="evidence" value="ECO:0007669"/>
    <property type="project" value="UniProtKB-KW"/>
</dbReference>
<dbReference type="InterPro" id="IPR020070">
    <property type="entry name" value="Ribosomal_bL9_N"/>
</dbReference>
<dbReference type="RefSeq" id="WP_073038447.1">
    <property type="nucleotide sequence ID" value="NZ_FQVB01000013.1"/>
</dbReference>
<dbReference type="GO" id="GO:0003735">
    <property type="term" value="F:structural constituent of ribosome"/>
    <property type="evidence" value="ECO:0007669"/>
    <property type="project" value="InterPro"/>
</dbReference>
<evidence type="ECO:0000256" key="6">
    <source>
        <dbReference type="ARBA" id="ARBA00035292"/>
    </source>
</evidence>
<protein>
    <recommendedName>
        <fullName evidence="6 7">Large ribosomal subunit protein bL9</fullName>
    </recommendedName>
</protein>
<dbReference type="GO" id="GO:1990904">
    <property type="term" value="C:ribonucleoprotein complex"/>
    <property type="evidence" value="ECO:0007669"/>
    <property type="project" value="UniProtKB-KW"/>
</dbReference>
<evidence type="ECO:0000259" key="9">
    <source>
        <dbReference type="PROSITE" id="PS00651"/>
    </source>
</evidence>
<dbReference type="Pfam" id="PF01281">
    <property type="entry name" value="Ribosomal_L9_N"/>
    <property type="match status" value="1"/>
</dbReference>
<proteinExistence type="inferred from homology"/>